<evidence type="ECO:0000256" key="2">
    <source>
        <dbReference type="SAM" id="MobiDB-lite"/>
    </source>
</evidence>
<feature type="region of interest" description="Disordered" evidence="2">
    <location>
        <begin position="1"/>
        <end position="33"/>
    </location>
</feature>
<dbReference type="PANTHER" id="PTHR15829:SF13">
    <property type="entry name" value="FAM65 N-TERMINAL DOMAIN-CONTAINING PROTEIN"/>
    <property type="match status" value="1"/>
</dbReference>
<dbReference type="InterPro" id="IPR031780">
    <property type="entry name" value="FAM65_N"/>
</dbReference>
<feature type="compositionally biased region" description="Basic and acidic residues" evidence="2">
    <location>
        <begin position="346"/>
        <end position="355"/>
    </location>
</feature>
<evidence type="ECO:0000313" key="5">
    <source>
        <dbReference type="Proteomes" id="UP000194236"/>
    </source>
</evidence>
<dbReference type="InterPro" id="IPR026136">
    <property type="entry name" value="RIPOR3"/>
</dbReference>
<feature type="region of interest" description="Disordered" evidence="2">
    <location>
        <begin position="336"/>
        <end position="360"/>
    </location>
</feature>
<sequence>MNSCDYDDDENHHVNDDDLFQTTSSNNGHNNSCEKSDCIKHTNQQSTNQNDVNIKFCTSVPSDDNNSNIKKEPSTDKLIFTTDYSSTNQLQLRDGIQIQLAKVVNLREQYEHGKQCQEALVKMAKLSTNSGSKRCRKNCFREWRSNERMLQSLANKLQLMIGSFEIRVEDIEGWARICPSDYYELEFRYGQQRQILRVKIVGRQLQRIWDFDRNIIRFHAALQSHITCRIREIKSGLWRSLAVWPAKYRYVEIGTTSISLAELFQSVAEQCPLLVDCNPSGSLKLRLNCQWNPNCQDDINIEMFKKESTIRRSSRRLLSSPLFQSTLIRRSSLVHSEKPSSMIKRKCSEQLDHHQQQQRKSFGINRNLARSLLSLPTFNSSSDLSDESIAQTLPLKTIESNHHDDDDVNVVEENNDCIS</sequence>
<dbReference type="PANTHER" id="PTHR15829">
    <property type="entry name" value="PROTEIN KINASE PKN/PRK1, EFFECTOR"/>
    <property type="match status" value="1"/>
</dbReference>
<dbReference type="EMBL" id="MUJZ01015264">
    <property type="protein sequence ID" value="OTF81107.1"/>
    <property type="molecule type" value="Genomic_DNA"/>
</dbReference>
<organism evidence="4 5">
    <name type="scientific">Euroglyphus maynei</name>
    <name type="common">Mayne's house dust mite</name>
    <dbReference type="NCBI Taxonomy" id="6958"/>
    <lineage>
        <taxon>Eukaryota</taxon>
        <taxon>Metazoa</taxon>
        <taxon>Ecdysozoa</taxon>
        <taxon>Arthropoda</taxon>
        <taxon>Chelicerata</taxon>
        <taxon>Arachnida</taxon>
        <taxon>Acari</taxon>
        <taxon>Acariformes</taxon>
        <taxon>Sarcoptiformes</taxon>
        <taxon>Astigmata</taxon>
        <taxon>Psoroptidia</taxon>
        <taxon>Analgoidea</taxon>
        <taxon>Pyroglyphidae</taxon>
        <taxon>Pyroglyphinae</taxon>
        <taxon>Euroglyphus</taxon>
    </lineage>
</organism>
<comment type="similarity">
    <text evidence="1">Belongs to the RIPOR family.</text>
</comment>
<protein>
    <recommendedName>
        <fullName evidence="3">FAM65 N-terminal domain-containing protein</fullName>
    </recommendedName>
</protein>
<feature type="domain" description="FAM65 N-terminal" evidence="3">
    <location>
        <begin position="96"/>
        <end position="309"/>
    </location>
</feature>
<feature type="non-terminal residue" evidence="4">
    <location>
        <position position="419"/>
    </location>
</feature>
<dbReference type="AlphaFoldDB" id="A0A1Y3BLZ0"/>
<dbReference type="OrthoDB" id="9999654at2759"/>
<keyword evidence="5" id="KW-1185">Reference proteome</keyword>
<comment type="caution">
    <text evidence="4">The sequence shown here is derived from an EMBL/GenBank/DDBJ whole genome shotgun (WGS) entry which is preliminary data.</text>
</comment>
<feature type="compositionally biased region" description="Polar residues" evidence="2">
    <location>
        <begin position="20"/>
        <end position="31"/>
    </location>
</feature>
<reference evidence="4 5" key="1">
    <citation type="submission" date="2017-03" db="EMBL/GenBank/DDBJ databases">
        <title>Genome Survey of Euroglyphus maynei.</title>
        <authorList>
            <person name="Arlian L.G."/>
            <person name="Morgan M.S."/>
            <person name="Rider S.D."/>
        </authorList>
    </citation>
    <scope>NUCLEOTIDE SEQUENCE [LARGE SCALE GENOMIC DNA]</scope>
    <source>
        <strain evidence="4">Arlian Lab</strain>
        <tissue evidence="4">Whole body</tissue>
    </source>
</reference>
<dbReference type="Pfam" id="PF15903">
    <property type="entry name" value="PL48"/>
    <property type="match status" value="1"/>
</dbReference>
<proteinExistence type="inferred from homology"/>
<feature type="region of interest" description="Disordered" evidence="2">
    <location>
        <begin position="400"/>
        <end position="419"/>
    </location>
</feature>
<evidence type="ECO:0000313" key="4">
    <source>
        <dbReference type="EMBL" id="OTF81107.1"/>
    </source>
</evidence>
<evidence type="ECO:0000259" key="3">
    <source>
        <dbReference type="Pfam" id="PF15903"/>
    </source>
</evidence>
<dbReference type="Proteomes" id="UP000194236">
    <property type="component" value="Unassembled WGS sequence"/>
</dbReference>
<feature type="compositionally biased region" description="Acidic residues" evidence="2">
    <location>
        <begin position="406"/>
        <end position="419"/>
    </location>
</feature>
<evidence type="ECO:0000256" key="1">
    <source>
        <dbReference type="ARBA" id="ARBA00005744"/>
    </source>
</evidence>
<accession>A0A1Y3BLZ0</accession>
<name>A0A1Y3BLZ0_EURMA</name>
<gene>
    <name evidence="4" type="ORF">BLA29_005276</name>
</gene>